<dbReference type="EMBL" id="SUMC01000059">
    <property type="protein sequence ID" value="TKA03014.1"/>
    <property type="molecule type" value="Genomic_DNA"/>
</dbReference>
<evidence type="ECO:0000313" key="9">
    <source>
        <dbReference type="EMBL" id="TKA03014.1"/>
    </source>
</evidence>
<dbReference type="PANTHER" id="PTHR35007:SF2">
    <property type="entry name" value="PILUS ASSEMBLE PROTEIN"/>
    <property type="match status" value="1"/>
</dbReference>
<comment type="caution">
    <text evidence="9">The sequence shown here is derived from an EMBL/GenBank/DDBJ whole genome shotgun (WGS) entry which is preliminary data.</text>
</comment>
<dbReference type="AlphaFoldDB" id="A0A4U0S299"/>
<feature type="transmembrane region" description="Helical" evidence="6">
    <location>
        <begin position="123"/>
        <end position="145"/>
    </location>
</feature>
<reference evidence="9 10" key="1">
    <citation type="submission" date="2019-04" db="EMBL/GenBank/DDBJ databases">
        <title>Streptomyces oryziradicis sp. nov., a novel actinomycete isolated from rhizosphere soil of rice (Oryza sativa L.).</title>
        <authorList>
            <person name="Li C."/>
        </authorList>
    </citation>
    <scope>NUCLEOTIDE SEQUENCE [LARGE SCALE GENOMIC DNA]</scope>
    <source>
        <strain evidence="9 10">NEAU-C40</strain>
    </source>
</reference>
<feature type="domain" description="DUF5936" evidence="8">
    <location>
        <begin position="9"/>
        <end position="148"/>
    </location>
</feature>
<evidence type="ECO:0000259" key="7">
    <source>
        <dbReference type="Pfam" id="PF00482"/>
    </source>
</evidence>
<keyword evidence="10" id="KW-1185">Reference proteome</keyword>
<evidence type="ECO:0000313" key="10">
    <source>
        <dbReference type="Proteomes" id="UP000305778"/>
    </source>
</evidence>
<keyword evidence="5 6" id="KW-0472">Membrane</keyword>
<dbReference type="Proteomes" id="UP000305778">
    <property type="component" value="Unassembled WGS sequence"/>
</dbReference>
<keyword evidence="4 6" id="KW-1133">Transmembrane helix</keyword>
<dbReference type="InterPro" id="IPR045980">
    <property type="entry name" value="DUF5936"/>
</dbReference>
<organism evidence="9 10">
    <name type="scientific">Actinacidiphila oryziradicis</name>
    <dbReference type="NCBI Taxonomy" id="2571141"/>
    <lineage>
        <taxon>Bacteria</taxon>
        <taxon>Bacillati</taxon>
        <taxon>Actinomycetota</taxon>
        <taxon>Actinomycetes</taxon>
        <taxon>Kitasatosporales</taxon>
        <taxon>Streptomycetaceae</taxon>
        <taxon>Actinacidiphila</taxon>
    </lineage>
</organism>
<feature type="domain" description="Type II secretion system protein GspF" evidence="7">
    <location>
        <begin position="159"/>
        <end position="285"/>
    </location>
</feature>
<dbReference type="RefSeq" id="WP_136728713.1">
    <property type="nucleotide sequence ID" value="NZ_SUMC01000059.1"/>
</dbReference>
<dbReference type="InterPro" id="IPR018076">
    <property type="entry name" value="T2SS_GspF_dom"/>
</dbReference>
<dbReference type="OrthoDB" id="3362351at2"/>
<keyword evidence="2" id="KW-1003">Cell membrane</keyword>
<evidence type="ECO:0000256" key="6">
    <source>
        <dbReference type="SAM" id="Phobius"/>
    </source>
</evidence>
<dbReference type="GO" id="GO:0005886">
    <property type="term" value="C:plasma membrane"/>
    <property type="evidence" value="ECO:0007669"/>
    <property type="project" value="UniProtKB-SubCell"/>
</dbReference>
<evidence type="ECO:0000256" key="5">
    <source>
        <dbReference type="ARBA" id="ARBA00023136"/>
    </source>
</evidence>
<evidence type="ECO:0000256" key="1">
    <source>
        <dbReference type="ARBA" id="ARBA00004651"/>
    </source>
</evidence>
<gene>
    <name evidence="9" type="ORF">FCI23_37880</name>
</gene>
<name>A0A4U0S299_9ACTN</name>
<dbReference type="Pfam" id="PF00482">
    <property type="entry name" value="T2SSF"/>
    <property type="match status" value="1"/>
</dbReference>
<evidence type="ECO:0000256" key="2">
    <source>
        <dbReference type="ARBA" id="ARBA00022475"/>
    </source>
</evidence>
<evidence type="ECO:0000256" key="3">
    <source>
        <dbReference type="ARBA" id="ARBA00022692"/>
    </source>
</evidence>
<sequence length="303" mass="33036">MNSLNPLIGLALALLVAAGVVGIVYGVGIYRADVKLPSDLQLALEVGRTRTTRVGNAVDRMGIRWAPVVLRMLGPARVNKIRARIDHAGHPHGLTVDRYAARRAVYGMLGGAGALAVLSSGHWFLALLMIGYAWGWTDLGIWLAVRKRREEIERTLPDFLDVLAVVVSAGLGFRQALERVAAVYSGPWSDEIRVALRQMDVGVSRRDAFDQLRQRNRSAQVSQFVTALQQGEELGAPIAQTLLQIAQDMRRTEAQNARRRVARTVPRATGVITTLLVPATMILLMTGTILGSRVNFGDLFGNG</sequence>
<feature type="transmembrane region" description="Helical" evidence="6">
    <location>
        <begin position="268"/>
        <end position="290"/>
    </location>
</feature>
<dbReference type="PANTHER" id="PTHR35007">
    <property type="entry name" value="INTEGRAL MEMBRANE PROTEIN-RELATED"/>
    <property type="match status" value="1"/>
</dbReference>
<dbReference type="Pfam" id="PF19359">
    <property type="entry name" value="DUF5936"/>
    <property type="match status" value="1"/>
</dbReference>
<evidence type="ECO:0000256" key="4">
    <source>
        <dbReference type="ARBA" id="ARBA00022989"/>
    </source>
</evidence>
<proteinExistence type="predicted"/>
<comment type="subcellular location">
    <subcellularLocation>
        <location evidence="1">Cell membrane</location>
        <topology evidence="1">Multi-pass membrane protein</topology>
    </subcellularLocation>
</comment>
<protein>
    <submittedName>
        <fullName evidence="9">Type II secretion system F family protein</fullName>
    </submittedName>
</protein>
<dbReference type="Gene3D" id="1.20.81.30">
    <property type="entry name" value="Type II secretion system (T2SS), domain F"/>
    <property type="match status" value="1"/>
</dbReference>
<keyword evidence="3 6" id="KW-0812">Transmembrane</keyword>
<evidence type="ECO:0000259" key="8">
    <source>
        <dbReference type="Pfam" id="PF19359"/>
    </source>
</evidence>
<dbReference type="InterPro" id="IPR042094">
    <property type="entry name" value="T2SS_GspF_sf"/>
</dbReference>
<accession>A0A4U0S299</accession>